<evidence type="ECO:0000313" key="2">
    <source>
        <dbReference type="Proteomes" id="UP001229421"/>
    </source>
</evidence>
<organism evidence="1 2">
    <name type="scientific">Tagetes erecta</name>
    <name type="common">African marigold</name>
    <dbReference type="NCBI Taxonomy" id="13708"/>
    <lineage>
        <taxon>Eukaryota</taxon>
        <taxon>Viridiplantae</taxon>
        <taxon>Streptophyta</taxon>
        <taxon>Embryophyta</taxon>
        <taxon>Tracheophyta</taxon>
        <taxon>Spermatophyta</taxon>
        <taxon>Magnoliopsida</taxon>
        <taxon>eudicotyledons</taxon>
        <taxon>Gunneridae</taxon>
        <taxon>Pentapetalae</taxon>
        <taxon>asterids</taxon>
        <taxon>campanulids</taxon>
        <taxon>Asterales</taxon>
        <taxon>Asteraceae</taxon>
        <taxon>Asteroideae</taxon>
        <taxon>Heliantheae alliance</taxon>
        <taxon>Tageteae</taxon>
        <taxon>Tagetes</taxon>
    </lineage>
</organism>
<proteinExistence type="predicted"/>
<reference evidence="1" key="1">
    <citation type="journal article" date="2023" name="bioRxiv">
        <title>Improved chromosome-level genome assembly for marigold (Tagetes erecta).</title>
        <authorList>
            <person name="Jiang F."/>
            <person name="Yuan L."/>
            <person name="Wang S."/>
            <person name="Wang H."/>
            <person name="Xu D."/>
            <person name="Wang A."/>
            <person name="Fan W."/>
        </authorList>
    </citation>
    <scope>NUCLEOTIDE SEQUENCE</scope>
    <source>
        <strain evidence="1">WSJ</strain>
        <tissue evidence="1">Leaf</tissue>
    </source>
</reference>
<dbReference type="PANTHER" id="PTHR46710">
    <property type="entry name" value="ARM REPEAT PROTEIN INTERACTING WITH ABF2"/>
    <property type="match status" value="1"/>
</dbReference>
<comment type="caution">
    <text evidence="1">The sequence shown here is derived from an EMBL/GenBank/DDBJ whole genome shotgun (WGS) entry which is preliminary data.</text>
</comment>
<evidence type="ECO:0000313" key="1">
    <source>
        <dbReference type="EMBL" id="KAK1408343.1"/>
    </source>
</evidence>
<gene>
    <name evidence="1" type="ORF">QVD17_40044</name>
</gene>
<dbReference type="EMBL" id="JAUHHV010000011">
    <property type="protein sequence ID" value="KAK1408343.1"/>
    <property type="molecule type" value="Genomic_DNA"/>
</dbReference>
<dbReference type="Proteomes" id="UP001229421">
    <property type="component" value="Unassembled WGS sequence"/>
</dbReference>
<protein>
    <submittedName>
        <fullName evidence="1">Uncharacterized protein</fullName>
    </submittedName>
</protein>
<name>A0AAD8JRK2_TARER</name>
<accession>A0AAD8JRK2</accession>
<sequence>MSFSHLLWNLKEESIETALFNTTSLCHLDWCRLFALELRNQSILVLSDLWQCLPDTHNQADITHGGGIVPLLKLLDSRNGTLTHNGGFALWSADNEDKVAKFLRVGSVRNQIDGAFVLQCLVLRMEQRTRLLYFD</sequence>
<keyword evidence="2" id="KW-1185">Reference proteome</keyword>
<dbReference type="PANTHER" id="PTHR46710:SF1">
    <property type="entry name" value="ARM REPEAT PROTEIN INTERACTING WITH ABF2"/>
    <property type="match status" value="1"/>
</dbReference>
<dbReference type="InterPro" id="IPR044282">
    <property type="entry name" value="ABAP1/ARIA"/>
</dbReference>
<dbReference type="AlphaFoldDB" id="A0AAD8JRK2"/>